<feature type="domain" description="Quinate/shikimate 5-dehydrogenase/glutamyl-tRNA reductase" evidence="2">
    <location>
        <begin position="184"/>
        <end position="298"/>
    </location>
</feature>
<organism evidence="3">
    <name type="scientific">Moorella thermoacetica Y72</name>
    <dbReference type="NCBI Taxonomy" id="1325331"/>
    <lineage>
        <taxon>Bacteria</taxon>
        <taxon>Bacillati</taxon>
        <taxon>Bacillota</taxon>
        <taxon>Clostridia</taxon>
        <taxon>Neomoorellales</taxon>
        <taxon>Neomoorellaceae</taxon>
        <taxon>Neomoorella</taxon>
    </lineage>
</organism>
<dbReference type="AlphaFoldDB" id="A0A0S6U9Y5"/>
<dbReference type="Pfam" id="PF01488">
    <property type="entry name" value="Shikimate_DH"/>
    <property type="match status" value="1"/>
</dbReference>
<evidence type="ECO:0000259" key="2">
    <source>
        <dbReference type="Pfam" id="PF01488"/>
    </source>
</evidence>
<reference evidence="3" key="1">
    <citation type="journal article" date="2014" name="Gene">
        <title>Genome-guided analysis of transformation efficiency and carbon dioxide assimilation by Moorella thermoacetica Y72.</title>
        <authorList>
            <person name="Tsukahara K."/>
            <person name="Kita A."/>
            <person name="Nakashimada Y."/>
            <person name="Hoshino T."/>
            <person name="Murakami K."/>
        </authorList>
    </citation>
    <scope>NUCLEOTIDE SEQUENCE [LARGE SCALE GENOMIC DNA]</scope>
    <source>
        <strain evidence="3">Y72</strain>
    </source>
</reference>
<dbReference type="InterPro" id="IPR006151">
    <property type="entry name" value="Shikm_DH/Glu-tRNA_Rdtase"/>
</dbReference>
<dbReference type="SUPFAM" id="SSF51735">
    <property type="entry name" value="NAD(P)-binding Rossmann-fold domains"/>
    <property type="match status" value="1"/>
</dbReference>
<protein>
    <submittedName>
        <fullName evidence="3">Predicted dehydrogenase</fullName>
    </submittedName>
</protein>
<proteinExistence type="predicted"/>
<name>A0A0S6U9Y5_NEOTH</name>
<dbReference type="InterPro" id="IPR036291">
    <property type="entry name" value="NAD(P)-bd_dom_sf"/>
</dbReference>
<feature type="region of interest" description="Disordered" evidence="1">
    <location>
        <begin position="1"/>
        <end position="22"/>
    </location>
</feature>
<gene>
    <name evidence="3" type="ORF">MTY_1258</name>
</gene>
<accession>A0A0S6U9Y5</accession>
<dbReference type="Proteomes" id="UP000063718">
    <property type="component" value="Unassembled WGS sequence"/>
</dbReference>
<dbReference type="Gene3D" id="3.40.50.720">
    <property type="entry name" value="NAD(P)-binding Rossmann-like Domain"/>
    <property type="match status" value="1"/>
</dbReference>
<sequence>MTCSPSWGLAPPSANNENTGWGNSNQQQPFLVDLFSEEVRPLHKFAFMIHPLDIHDVTRKFPVARHLPPALLEKAVRYLPPIKASHITGVRSAYAETEGWFVACSLTSRQMLSLPQDLVIKKLIRTGRLAEKLGAEILGLGAMTSVVGDAGITIARHLNIAVTTGNSYTVATALEATAKAAAMMDIDLTRAEIAIMGATGSIGAVCARILARNCRHLTLIARNEEKLARLAHQIKEETGLKARVTNHSREALRRADVIITVTSAVDTVIEPEDLKPGAVVCDVARPRDVSRRVAEVRDDVLVIDGGVVQVPGDVDFHFNFGYPPGLSYACMAETMILALEGRIENFTLGRELTVEQIDTINRLAAKHGFQVAGFRSFELPVSEEQVAAIRERARQRAALAR</sequence>
<evidence type="ECO:0000313" key="3">
    <source>
        <dbReference type="EMBL" id="GAF25921.1"/>
    </source>
</evidence>
<feature type="compositionally biased region" description="Polar residues" evidence="1">
    <location>
        <begin position="13"/>
        <end position="22"/>
    </location>
</feature>
<evidence type="ECO:0000256" key="1">
    <source>
        <dbReference type="SAM" id="MobiDB-lite"/>
    </source>
</evidence>
<dbReference type="EMBL" id="DF238840">
    <property type="protein sequence ID" value="GAF25921.1"/>
    <property type="molecule type" value="Genomic_DNA"/>
</dbReference>